<sequence>MQKIYCSANNCSHNKENICFSNRINVVGKNSDSECDTCCSSFLDRATYGNLTNNAYDEGDPCSCLVCKVNSCKYNENQLCSLNSINISGNSVKLYSQTNCESFCRE</sequence>
<comment type="caution">
    <text evidence="2">The sequence shown here is derived from an EMBL/GenBank/DDBJ whole genome shotgun (WGS) entry which is preliminary data.</text>
</comment>
<evidence type="ECO:0000313" key="2">
    <source>
        <dbReference type="EMBL" id="MPM13032.1"/>
    </source>
</evidence>
<dbReference type="EMBL" id="VSSQ01002056">
    <property type="protein sequence ID" value="MPM13032.1"/>
    <property type="molecule type" value="Genomic_DNA"/>
</dbReference>
<feature type="domain" description="DUF1540" evidence="1">
    <location>
        <begin position="4"/>
        <end position="42"/>
    </location>
</feature>
<proteinExistence type="predicted"/>
<accession>A0A644XA26</accession>
<dbReference type="InterPro" id="IPR011437">
    <property type="entry name" value="DUF1540"/>
</dbReference>
<evidence type="ECO:0000259" key="1">
    <source>
        <dbReference type="Pfam" id="PF07561"/>
    </source>
</evidence>
<feature type="domain" description="DUF1540" evidence="1">
    <location>
        <begin position="67"/>
        <end position="103"/>
    </location>
</feature>
<reference evidence="2" key="1">
    <citation type="submission" date="2019-08" db="EMBL/GenBank/DDBJ databases">
        <authorList>
            <person name="Kucharzyk K."/>
            <person name="Murdoch R.W."/>
            <person name="Higgins S."/>
            <person name="Loffler F."/>
        </authorList>
    </citation>
    <scope>NUCLEOTIDE SEQUENCE</scope>
</reference>
<dbReference type="AlphaFoldDB" id="A0A644XA26"/>
<organism evidence="2">
    <name type="scientific">bioreactor metagenome</name>
    <dbReference type="NCBI Taxonomy" id="1076179"/>
    <lineage>
        <taxon>unclassified sequences</taxon>
        <taxon>metagenomes</taxon>
        <taxon>ecological metagenomes</taxon>
    </lineage>
</organism>
<dbReference type="Pfam" id="PF07561">
    <property type="entry name" value="DUF1540"/>
    <property type="match status" value="2"/>
</dbReference>
<gene>
    <name evidence="2" type="ORF">SDC9_59387</name>
</gene>
<protein>
    <recommendedName>
        <fullName evidence="1">DUF1540 domain-containing protein</fullName>
    </recommendedName>
</protein>
<name>A0A644XA26_9ZZZZ</name>